<keyword evidence="4" id="KW-1185">Reference proteome</keyword>
<comment type="caution">
    <text evidence="3">The sequence shown here is derived from an EMBL/GenBank/DDBJ whole genome shotgun (WGS) entry which is preliminary data.</text>
</comment>
<dbReference type="SUPFAM" id="SSF48317">
    <property type="entry name" value="Acid phosphatase/Vanadium-dependent haloperoxidase"/>
    <property type="match status" value="1"/>
</dbReference>
<feature type="transmembrane region" description="Helical" evidence="1">
    <location>
        <begin position="197"/>
        <end position="214"/>
    </location>
</feature>
<keyword evidence="1" id="KW-1133">Transmembrane helix</keyword>
<feature type="transmembrane region" description="Helical" evidence="1">
    <location>
        <begin position="166"/>
        <end position="185"/>
    </location>
</feature>
<dbReference type="SMART" id="SM00014">
    <property type="entry name" value="acidPPc"/>
    <property type="match status" value="1"/>
</dbReference>
<dbReference type="PANTHER" id="PTHR14969:SF13">
    <property type="entry name" value="AT30094P"/>
    <property type="match status" value="1"/>
</dbReference>
<proteinExistence type="predicted"/>
<name>A0ABS8DZF4_9ACTN</name>
<dbReference type="RefSeq" id="WP_229334357.1">
    <property type="nucleotide sequence ID" value="NZ_JAINUL010000001.1"/>
</dbReference>
<evidence type="ECO:0000313" key="3">
    <source>
        <dbReference type="EMBL" id="MCC0093727.1"/>
    </source>
</evidence>
<evidence type="ECO:0000256" key="1">
    <source>
        <dbReference type="SAM" id="Phobius"/>
    </source>
</evidence>
<feature type="domain" description="Phosphatidic acid phosphatase type 2/haloperoxidase" evidence="2">
    <location>
        <begin position="99"/>
        <end position="208"/>
    </location>
</feature>
<evidence type="ECO:0000259" key="2">
    <source>
        <dbReference type="SMART" id="SM00014"/>
    </source>
</evidence>
<dbReference type="Pfam" id="PF01569">
    <property type="entry name" value="PAP2"/>
    <property type="match status" value="1"/>
</dbReference>
<keyword evidence="1" id="KW-0472">Membrane</keyword>
<dbReference type="Gene3D" id="1.20.144.10">
    <property type="entry name" value="Phosphatidic acid phosphatase type 2/haloperoxidase"/>
    <property type="match status" value="1"/>
</dbReference>
<feature type="transmembrane region" description="Helical" evidence="1">
    <location>
        <begin position="93"/>
        <end position="114"/>
    </location>
</feature>
<gene>
    <name evidence="3" type="ORF">K7B10_02765</name>
</gene>
<dbReference type="PANTHER" id="PTHR14969">
    <property type="entry name" value="SPHINGOSINE-1-PHOSPHATE PHOSPHOHYDROLASE"/>
    <property type="match status" value="1"/>
</dbReference>
<accession>A0ABS8DZF4</accession>
<dbReference type="EMBL" id="JAINUL010000001">
    <property type="protein sequence ID" value="MCC0093727.1"/>
    <property type="molecule type" value="Genomic_DNA"/>
</dbReference>
<dbReference type="Proteomes" id="UP001520654">
    <property type="component" value="Unassembled WGS sequence"/>
</dbReference>
<sequence length="234" mass="24310">MSAPDASRASRRSLVAALCAALFAVLAALVTARHGTPYPLDGSLHRWSVRHRPAVAVTLARGITATGTGPVPYLCAATAGLIAGWGRDTRGRLLSAAGALGFLLLAQGLRYAVLYGVARPRPPVAERVTHASGFSFPSGHTATSALVAGLLAWAVWRAASPTAARLWWALFACSAVTVGLTRVYLGVHWPTDVLGGWLYALAWLTAAWAAEAWLGRGRVAATGPSASRKTPPGA</sequence>
<feature type="transmembrane region" description="Helical" evidence="1">
    <location>
        <begin position="134"/>
        <end position="154"/>
    </location>
</feature>
<feature type="transmembrane region" description="Helical" evidence="1">
    <location>
        <begin position="70"/>
        <end position="86"/>
    </location>
</feature>
<evidence type="ECO:0000313" key="4">
    <source>
        <dbReference type="Proteomes" id="UP001520654"/>
    </source>
</evidence>
<dbReference type="InterPro" id="IPR036938">
    <property type="entry name" value="PAP2/HPO_sf"/>
</dbReference>
<dbReference type="InterPro" id="IPR000326">
    <property type="entry name" value="PAP2/HPO"/>
</dbReference>
<protein>
    <submittedName>
        <fullName evidence="3">Phosphatase PAP2 family protein</fullName>
    </submittedName>
</protein>
<dbReference type="CDD" id="cd03392">
    <property type="entry name" value="PAP2_like_2"/>
    <property type="match status" value="1"/>
</dbReference>
<reference evidence="3 4" key="1">
    <citation type="submission" date="2021-08" db="EMBL/GenBank/DDBJ databases">
        <title>Genomic Architecture of Streptomyces flavotricini NGL1 and Streptomyces erythrochromogenes HMS4 With Differential Plant Beneficial attributes and laccase production capabilities.</title>
        <authorList>
            <person name="Salwan R."/>
            <person name="Kaur R."/>
            <person name="Sharma V."/>
        </authorList>
    </citation>
    <scope>NUCLEOTIDE SEQUENCE [LARGE SCALE GENOMIC DNA]</scope>
    <source>
        <strain evidence="3 4">NGL1</strain>
    </source>
</reference>
<organism evidence="3 4">
    <name type="scientific">Streptomyces flavotricini</name>
    <dbReference type="NCBI Taxonomy" id="66888"/>
    <lineage>
        <taxon>Bacteria</taxon>
        <taxon>Bacillati</taxon>
        <taxon>Actinomycetota</taxon>
        <taxon>Actinomycetes</taxon>
        <taxon>Kitasatosporales</taxon>
        <taxon>Streptomycetaceae</taxon>
        <taxon>Streptomyces</taxon>
    </lineage>
</organism>
<keyword evidence="1" id="KW-0812">Transmembrane</keyword>